<keyword evidence="2" id="KW-1185">Reference proteome</keyword>
<gene>
    <name evidence="1" type="ORF">ACFOEB_03830</name>
</gene>
<evidence type="ECO:0000313" key="2">
    <source>
        <dbReference type="Proteomes" id="UP001595548"/>
    </source>
</evidence>
<sequence length="112" mass="12898">MRKTDKKIDNHIRKALSDACETALNDFFGFVWLTHLVDYSAFPKSLRVVCVFDTNDNLKDFTEQNGRKKFDALIQKNLIAVGVAMDSGRIYYDTEESCNKANNGRWTERLAK</sequence>
<proteinExistence type="predicted"/>
<organism evidence="1 2">
    <name type="scientific">Gilvimarinus japonicus</name>
    <dbReference type="NCBI Taxonomy" id="1796469"/>
    <lineage>
        <taxon>Bacteria</taxon>
        <taxon>Pseudomonadati</taxon>
        <taxon>Pseudomonadota</taxon>
        <taxon>Gammaproteobacteria</taxon>
        <taxon>Cellvibrionales</taxon>
        <taxon>Cellvibrionaceae</taxon>
        <taxon>Gilvimarinus</taxon>
    </lineage>
</organism>
<evidence type="ECO:0000313" key="1">
    <source>
        <dbReference type="EMBL" id="MFC3154321.1"/>
    </source>
</evidence>
<comment type="caution">
    <text evidence="1">The sequence shown here is derived from an EMBL/GenBank/DDBJ whole genome shotgun (WGS) entry which is preliminary data.</text>
</comment>
<dbReference type="Proteomes" id="UP001595548">
    <property type="component" value="Unassembled WGS sequence"/>
</dbReference>
<name>A0ABV7HNC8_9GAMM</name>
<reference evidence="2" key="1">
    <citation type="journal article" date="2019" name="Int. J. Syst. Evol. Microbiol.">
        <title>The Global Catalogue of Microorganisms (GCM) 10K type strain sequencing project: providing services to taxonomists for standard genome sequencing and annotation.</title>
        <authorList>
            <consortium name="The Broad Institute Genomics Platform"/>
            <consortium name="The Broad Institute Genome Sequencing Center for Infectious Disease"/>
            <person name="Wu L."/>
            <person name="Ma J."/>
        </authorList>
    </citation>
    <scope>NUCLEOTIDE SEQUENCE [LARGE SCALE GENOMIC DNA]</scope>
    <source>
        <strain evidence="2">KCTC 52141</strain>
    </source>
</reference>
<dbReference type="EMBL" id="JBHRTL010000004">
    <property type="protein sequence ID" value="MFC3154321.1"/>
    <property type="molecule type" value="Genomic_DNA"/>
</dbReference>
<dbReference type="RefSeq" id="WP_382414514.1">
    <property type="nucleotide sequence ID" value="NZ_AP031500.1"/>
</dbReference>
<accession>A0ABV7HNC8</accession>
<protein>
    <recommendedName>
        <fullName evidence="3">Fis family transcriptional regulator</fullName>
    </recommendedName>
</protein>
<evidence type="ECO:0008006" key="3">
    <source>
        <dbReference type="Google" id="ProtNLM"/>
    </source>
</evidence>